<dbReference type="InterPro" id="IPR011250">
    <property type="entry name" value="OMP/PagP_B-barrel"/>
</dbReference>
<dbReference type="Proteomes" id="UP000262802">
    <property type="component" value="Chromosome"/>
</dbReference>
<dbReference type="SUPFAM" id="SSF56925">
    <property type="entry name" value="OMPA-like"/>
    <property type="match status" value="1"/>
</dbReference>
<accession>A0A3B7R0Z4</accession>
<feature type="signal peptide" evidence="1">
    <location>
        <begin position="1"/>
        <end position="24"/>
    </location>
</feature>
<dbReference type="KEGG" id="hyh:D3Y59_12270"/>
<proteinExistence type="predicted"/>
<reference evidence="2 3" key="1">
    <citation type="submission" date="2018-09" db="EMBL/GenBank/DDBJ databases">
        <title>Hymenobacter medium sp. nov., isolated from R2A medium.</title>
        <authorList>
            <person name="Yingchao G."/>
        </authorList>
    </citation>
    <scope>NUCLEOTIDE SEQUENCE [LARGE SCALE GENOMIC DNA]</scope>
    <source>
        <strain evidence="3">sh-6</strain>
    </source>
</reference>
<dbReference type="OrthoDB" id="940928at2"/>
<evidence type="ECO:0000256" key="1">
    <source>
        <dbReference type="SAM" id="SignalP"/>
    </source>
</evidence>
<keyword evidence="1" id="KW-0732">Signal</keyword>
<feature type="chain" id="PRO_5017775946" evidence="1">
    <location>
        <begin position="25"/>
        <end position="242"/>
    </location>
</feature>
<organism evidence="2 3">
    <name type="scientific">Hymenobacter oligotrophus</name>
    <dbReference type="NCBI Taxonomy" id="2319843"/>
    <lineage>
        <taxon>Bacteria</taxon>
        <taxon>Pseudomonadati</taxon>
        <taxon>Bacteroidota</taxon>
        <taxon>Cytophagia</taxon>
        <taxon>Cytophagales</taxon>
        <taxon>Hymenobacteraceae</taxon>
        <taxon>Hymenobacter</taxon>
    </lineage>
</organism>
<keyword evidence="3" id="KW-1185">Reference proteome</keyword>
<dbReference type="Gene3D" id="2.40.160.20">
    <property type="match status" value="1"/>
</dbReference>
<evidence type="ECO:0000313" key="3">
    <source>
        <dbReference type="Proteomes" id="UP000262802"/>
    </source>
</evidence>
<dbReference type="AlphaFoldDB" id="A0A3B7R0Z4"/>
<dbReference type="EMBL" id="CP032317">
    <property type="protein sequence ID" value="AYA37754.1"/>
    <property type="molecule type" value="Genomic_DNA"/>
</dbReference>
<sequence length="242" mass="26537">MLSYVRITNLLLGAALLAPLAASAQAPRRHFDAQGRAFFRGPLRLSAGGGIALYNGDLTASLGDNFIGPAGQLGLVYTWRPHWSVGGEATAFQIGARDQLPERNLAFRGRNLAVTAFVRYEPLRDPSWYAGTRNRFARVKPFLKAGVGYLLYNPKAYNGTERPANNTEFLPAERPDYTATAITVPVGGGLSFFLTRRFWLTAEGAYGLTTTDHLDDVSQRGNPDRNDGYGTVTFKLEYQLGE</sequence>
<evidence type="ECO:0000313" key="2">
    <source>
        <dbReference type="EMBL" id="AYA37754.1"/>
    </source>
</evidence>
<gene>
    <name evidence="2" type="ORF">D3Y59_12270</name>
</gene>
<protein>
    <submittedName>
        <fullName evidence="2">Uncharacterized protein</fullName>
    </submittedName>
</protein>
<name>A0A3B7R0Z4_9BACT</name>